<dbReference type="HOGENOM" id="CLU_035008_5_1_1"/>
<dbReference type="PANTHER" id="PTHR21022">
    <property type="entry name" value="PREPHENATE DEHYDRATASE P PROTEIN"/>
    <property type="match status" value="1"/>
</dbReference>
<dbReference type="InterPro" id="IPR002912">
    <property type="entry name" value="ACT_dom"/>
</dbReference>
<evidence type="ECO:0000256" key="4">
    <source>
        <dbReference type="ARBA" id="ARBA00023239"/>
    </source>
</evidence>
<evidence type="ECO:0000256" key="6">
    <source>
        <dbReference type="SAM" id="MobiDB-lite"/>
    </source>
</evidence>
<gene>
    <name evidence="9" type="ORF">PV10_05601</name>
</gene>
<dbReference type="CDD" id="cd04905">
    <property type="entry name" value="ACT_CM-PDT"/>
    <property type="match status" value="1"/>
</dbReference>
<dbReference type="AlphaFoldDB" id="A0A0D1ZW82"/>
<dbReference type="VEuPathDB" id="FungiDB:PV10_05601"/>
<feature type="region of interest" description="Disordered" evidence="6">
    <location>
        <begin position="28"/>
        <end position="56"/>
    </location>
</feature>
<dbReference type="GeneID" id="27323446"/>
<dbReference type="Pfam" id="PF01842">
    <property type="entry name" value="ACT"/>
    <property type="match status" value="1"/>
</dbReference>
<feature type="region of interest" description="Disordered" evidence="6">
    <location>
        <begin position="325"/>
        <end position="348"/>
    </location>
</feature>
<keyword evidence="1" id="KW-0028">Amino-acid biosynthesis</keyword>
<name>A0A0D1ZW82_EXOME</name>
<dbReference type="GO" id="GO:0005737">
    <property type="term" value="C:cytoplasm"/>
    <property type="evidence" value="ECO:0007669"/>
    <property type="project" value="TreeGrafter"/>
</dbReference>
<organism evidence="9 10">
    <name type="scientific">Exophiala mesophila</name>
    <name type="common">Black yeast-like fungus</name>
    <dbReference type="NCBI Taxonomy" id="212818"/>
    <lineage>
        <taxon>Eukaryota</taxon>
        <taxon>Fungi</taxon>
        <taxon>Dikarya</taxon>
        <taxon>Ascomycota</taxon>
        <taxon>Pezizomycotina</taxon>
        <taxon>Eurotiomycetes</taxon>
        <taxon>Chaetothyriomycetidae</taxon>
        <taxon>Chaetothyriales</taxon>
        <taxon>Herpotrichiellaceae</taxon>
        <taxon>Exophiala</taxon>
    </lineage>
</organism>
<dbReference type="SUPFAM" id="SSF53850">
    <property type="entry name" value="Periplasmic binding protein-like II"/>
    <property type="match status" value="1"/>
</dbReference>
<evidence type="ECO:0000256" key="5">
    <source>
        <dbReference type="ARBA" id="ARBA00029440"/>
    </source>
</evidence>
<dbReference type="PROSITE" id="PS51171">
    <property type="entry name" value="PREPHENATE_DEHYDR_3"/>
    <property type="match status" value="1"/>
</dbReference>
<dbReference type="GO" id="GO:0004664">
    <property type="term" value="F:prephenate dehydratase activity"/>
    <property type="evidence" value="ECO:0007669"/>
    <property type="project" value="InterPro"/>
</dbReference>
<proteinExistence type="predicted"/>
<dbReference type="Pfam" id="PF00800">
    <property type="entry name" value="PDT"/>
    <property type="match status" value="1"/>
</dbReference>
<evidence type="ECO:0000259" key="8">
    <source>
        <dbReference type="PROSITE" id="PS51671"/>
    </source>
</evidence>
<dbReference type="InterPro" id="IPR001086">
    <property type="entry name" value="Preph_deHydtase"/>
</dbReference>
<accession>A0A0D1ZW82</accession>
<evidence type="ECO:0000313" key="10">
    <source>
        <dbReference type="Proteomes" id="UP000054302"/>
    </source>
</evidence>
<dbReference type="EMBL" id="KN847523">
    <property type="protein sequence ID" value="KIV91008.1"/>
    <property type="molecule type" value="Genomic_DNA"/>
</dbReference>
<evidence type="ECO:0000259" key="7">
    <source>
        <dbReference type="PROSITE" id="PS51171"/>
    </source>
</evidence>
<keyword evidence="10" id="KW-1185">Reference proteome</keyword>
<feature type="compositionally biased region" description="Low complexity" evidence="6">
    <location>
        <begin position="325"/>
        <end position="339"/>
    </location>
</feature>
<keyword evidence="2" id="KW-0057">Aromatic amino acid biosynthesis</keyword>
<protein>
    <recommendedName>
        <fullName evidence="11">Prephenate dehydratase</fullName>
    </recommendedName>
</protein>
<dbReference type="CDD" id="cd13532">
    <property type="entry name" value="PBP2_PDT_like"/>
    <property type="match status" value="1"/>
</dbReference>
<dbReference type="InterPro" id="IPR045865">
    <property type="entry name" value="ACT-like_dom_sf"/>
</dbReference>
<feature type="domain" description="ACT" evidence="8">
    <location>
        <begin position="357"/>
        <end position="434"/>
    </location>
</feature>
<evidence type="ECO:0008006" key="11">
    <source>
        <dbReference type="Google" id="ProtNLM"/>
    </source>
</evidence>
<dbReference type="GO" id="GO:0009094">
    <property type="term" value="P:L-phenylalanine biosynthetic process"/>
    <property type="evidence" value="ECO:0007669"/>
    <property type="project" value="UniProtKB-KW"/>
</dbReference>
<dbReference type="SUPFAM" id="SSF55021">
    <property type="entry name" value="ACT-like"/>
    <property type="match status" value="1"/>
</dbReference>
<keyword evidence="3" id="KW-0584">Phenylalanine biosynthesis</keyword>
<keyword evidence="4" id="KW-0456">Lyase</keyword>
<sequence length="475" mass="51379">MSEAQEKQAPAHLHVAYLGPEASFSHQAALALFPPPSSPDESTTTSSSSTDLTSSSPLVTLHPLPSFSSIFSSLQNSSQSPSTATTSPATSNQIYDYAVIPIENSTNGSVVQVLDLLSQSGLVHQSQSQSPSSSPSTSEPLYPSLSVCAEYYLPVHHCLYIHSGNIDQEQQSQLQPFDLSTVPDSIISQISNLYTHPQVWGQCNKFLARYLPPPHVERIDLGSTSAAAALVSREGPKHASGRNGGHQGNISAAICSKLAGEKHGLTCLAENIEDEVGLNTTRFLVLRNEDLHQRLGRGVGSSSDAQISSDWKSMYHQQLISKRWTSTTPTPSNLSSPAINPAPSPPAPAPVRHKSLITFTIPHRKPGSLADALAVFKRYGFNLTSIDTRPSRRRNWQYVFFVECEEAGPDAEGKALDGAVDATTSTLEETASGPGANDSDHFPDTGDNLRRILYDLRLYTESLKYVGRFVDQLQD</sequence>
<dbReference type="OrthoDB" id="983542at2759"/>
<dbReference type="Gene3D" id="3.30.70.260">
    <property type="match status" value="1"/>
</dbReference>
<dbReference type="STRING" id="212818.A0A0D1ZW82"/>
<evidence type="ECO:0000256" key="3">
    <source>
        <dbReference type="ARBA" id="ARBA00023222"/>
    </source>
</evidence>
<comment type="pathway">
    <text evidence="5">Amino-acid biosynthesis.</text>
</comment>
<evidence type="ECO:0000256" key="1">
    <source>
        <dbReference type="ARBA" id="ARBA00022605"/>
    </source>
</evidence>
<feature type="compositionally biased region" description="Low complexity" evidence="6">
    <location>
        <begin position="39"/>
        <end position="56"/>
    </location>
</feature>
<dbReference type="Gene3D" id="3.40.190.10">
    <property type="entry name" value="Periplasmic binding protein-like II"/>
    <property type="match status" value="2"/>
</dbReference>
<evidence type="ECO:0000313" key="9">
    <source>
        <dbReference type="EMBL" id="KIV91008.1"/>
    </source>
</evidence>
<feature type="domain" description="Prephenate dehydratase" evidence="7">
    <location>
        <begin position="14"/>
        <end position="288"/>
    </location>
</feature>
<dbReference type="PROSITE" id="PS51671">
    <property type="entry name" value="ACT"/>
    <property type="match status" value="1"/>
</dbReference>
<dbReference type="RefSeq" id="XP_016222582.1">
    <property type="nucleotide sequence ID" value="XM_016370289.1"/>
</dbReference>
<dbReference type="Proteomes" id="UP000054302">
    <property type="component" value="Unassembled WGS sequence"/>
</dbReference>
<reference evidence="9 10" key="1">
    <citation type="submission" date="2015-01" db="EMBL/GenBank/DDBJ databases">
        <title>The Genome Sequence of Exophiala mesophila CBS40295.</title>
        <authorList>
            <consortium name="The Broad Institute Genomics Platform"/>
            <person name="Cuomo C."/>
            <person name="de Hoog S."/>
            <person name="Gorbushina A."/>
            <person name="Stielow B."/>
            <person name="Teixiera M."/>
            <person name="Abouelleil A."/>
            <person name="Chapman S.B."/>
            <person name="Priest M."/>
            <person name="Young S.K."/>
            <person name="Wortman J."/>
            <person name="Nusbaum C."/>
            <person name="Birren B."/>
        </authorList>
    </citation>
    <scope>NUCLEOTIDE SEQUENCE [LARGE SCALE GENOMIC DNA]</scope>
    <source>
        <strain evidence="9 10">CBS 40295</strain>
    </source>
</reference>
<dbReference type="PANTHER" id="PTHR21022:SF19">
    <property type="entry name" value="PREPHENATE DEHYDRATASE-RELATED"/>
    <property type="match status" value="1"/>
</dbReference>
<evidence type="ECO:0000256" key="2">
    <source>
        <dbReference type="ARBA" id="ARBA00023141"/>
    </source>
</evidence>